<keyword evidence="2" id="KW-1133">Transmembrane helix</keyword>
<organism evidence="3 4">
    <name type="scientific">Strongyloides papillosus</name>
    <name type="common">Intestinal threadworm</name>
    <dbReference type="NCBI Taxonomy" id="174720"/>
    <lineage>
        <taxon>Eukaryota</taxon>
        <taxon>Metazoa</taxon>
        <taxon>Ecdysozoa</taxon>
        <taxon>Nematoda</taxon>
        <taxon>Chromadorea</taxon>
        <taxon>Rhabditida</taxon>
        <taxon>Tylenchina</taxon>
        <taxon>Panagrolaimomorpha</taxon>
        <taxon>Strongyloidoidea</taxon>
        <taxon>Strongyloididae</taxon>
        <taxon>Strongyloides</taxon>
    </lineage>
</organism>
<reference evidence="4" key="1">
    <citation type="submission" date="2017-02" db="UniProtKB">
        <authorList>
            <consortium name="WormBaseParasite"/>
        </authorList>
    </citation>
    <scope>IDENTIFICATION</scope>
</reference>
<evidence type="ECO:0000256" key="2">
    <source>
        <dbReference type="SAM" id="Phobius"/>
    </source>
</evidence>
<feature type="compositionally biased region" description="Basic and acidic residues" evidence="1">
    <location>
        <begin position="65"/>
        <end position="79"/>
    </location>
</feature>
<sequence length="86" mass="9954">MYSTSFNKVAQIIILMFFISFAVINCEMNSQFSNQLKNAPIRAKRDLSINQGQRLFDELNKAREDQAKETVTKNYKDPSDPWGYGK</sequence>
<evidence type="ECO:0000313" key="4">
    <source>
        <dbReference type="WBParaSite" id="SPAL_0000683000.1"/>
    </source>
</evidence>
<dbReference type="Proteomes" id="UP000046392">
    <property type="component" value="Unplaced"/>
</dbReference>
<proteinExistence type="predicted"/>
<accession>A0A0N5BLN5</accession>
<feature type="region of interest" description="Disordered" evidence="1">
    <location>
        <begin position="65"/>
        <end position="86"/>
    </location>
</feature>
<keyword evidence="2" id="KW-0812">Transmembrane</keyword>
<evidence type="ECO:0000256" key="1">
    <source>
        <dbReference type="SAM" id="MobiDB-lite"/>
    </source>
</evidence>
<evidence type="ECO:0000313" key="3">
    <source>
        <dbReference type="Proteomes" id="UP000046392"/>
    </source>
</evidence>
<dbReference type="WBParaSite" id="SPAL_0000683000.1">
    <property type="protein sequence ID" value="SPAL_0000683000.1"/>
    <property type="gene ID" value="SPAL_0000683000"/>
</dbReference>
<keyword evidence="3" id="KW-1185">Reference proteome</keyword>
<protein>
    <submittedName>
        <fullName evidence="4">Uncharacterized protein</fullName>
    </submittedName>
</protein>
<feature type="transmembrane region" description="Helical" evidence="2">
    <location>
        <begin position="6"/>
        <end position="24"/>
    </location>
</feature>
<dbReference type="AlphaFoldDB" id="A0A0N5BLN5"/>
<keyword evidence="2" id="KW-0472">Membrane</keyword>
<name>A0A0N5BLN5_STREA</name>